<evidence type="ECO:0000313" key="4">
    <source>
        <dbReference type="Proteomes" id="UP001152562"/>
    </source>
</evidence>
<accession>A0A9P0TG23</accession>
<dbReference type="Pfam" id="PF13843">
    <property type="entry name" value="DDE_Tnp_1_7"/>
    <property type="match status" value="1"/>
</dbReference>
<evidence type="ECO:0000313" key="3">
    <source>
        <dbReference type="EMBL" id="CAH4031580.1"/>
    </source>
</evidence>
<comment type="caution">
    <text evidence="3">The sequence shown here is derived from an EMBL/GenBank/DDBJ whole genome shotgun (WGS) entry which is preliminary data.</text>
</comment>
<organism evidence="3 4">
    <name type="scientific">Pieris brassicae</name>
    <name type="common">White butterfly</name>
    <name type="synonym">Large white butterfly</name>
    <dbReference type="NCBI Taxonomy" id="7116"/>
    <lineage>
        <taxon>Eukaryota</taxon>
        <taxon>Metazoa</taxon>
        <taxon>Ecdysozoa</taxon>
        <taxon>Arthropoda</taxon>
        <taxon>Hexapoda</taxon>
        <taxon>Insecta</taxon>
        <taxon>Pterygota</taxon>
        <taxon>Neoptera</taxon>
        <taxon>Endopterygota</taxon>
        <taxon>Lepidoptera</taxon>
        <taxon>Glossata</taxon>
        <taxon>Ditrysia</taxon>
        <taxon>Papilionoidea</taxon>
        <taxon>Pieridae</taxon>
        <taxon>Pierinae</taxon>
        <taxon>Pieris</taxon>
    </lineage>
</organism>
<keyword evidence="4" id="KW-1185">Reference proteome</keyword>
<reference evidence="3" key="1">
    <citation type="submission" date="2022-05" db="EMBL/GenBank/DDBJ databases">
        <authorList>
            <person name="Okamura Y."/>
        </authorList>
    </citation>
    <scope>NUCLEOTIDE SEQUENCE</scope>
</reference>
<sequence>MTKIILIRTAPSAARVGADVIHQNQRELFPPESDDDEGPSELYDGVPDHELENSVNSREMSETQPEITSTTEDILQNLSPKQRIAWRVETENWTRDRFFELRNNLHLVDNTKIPADCKDVFLKVRPIYDAVRNRCLELPLEQELCVDEQIVPFTGKHVAKQYIKGKPCPWGLKILFFYVVMARLIFQTSAPELDSNIAKNIGYGASIVVLAKRIGEIQGHELYFNNYFSSYHLLQILKQKGMAACRFVKPPFLSDKETN</sequence>
<evidence type="ECO:0000259" key="2">
    <source>
        <dbReference type="Pfam" id="PF13843"/>
    </source>
</evidence>
<dbReference type="AlphaFoldDB" id="A0A9P0TG23"/>
<dbReference type="InterPro" id="IPR029526">
    <property type="entry name" value="PGBD"/>
</dbReference>
<dbReference type="PANTHER" id="PTHR47272:SF1">
    <property type="entry name" value="PIGGYBAC TRANSPOSABLE ELEMENT-DERIVED PROTEIN 3-LIKE"/>
    <property type="match status" value="1"/>
</dbReference>
<feature type="compositionally biased region" description="Polar residues" evidence="1">
    <location>
        <begin position="53"/>
        <end position="66"/>
    </location>
</feature>
<dbReference type="EMBL" id="CALOZG010000016">
    <property type="protein sequence ID" value="CAH4031580.1"/>
    <property type="molecule type" value="Genomic_DNA"/>
</dbReference>
<evidence type="ECO:0000256" key="1">
    <source>
        <dbReference type="SAM" id="MobiDB-lite"/>
    </source>
</evidence>
<gene>
    <name evidence="3" type="ORF">PIBRA_LOCUS8064</name>
</gene>
<protein>
    <recommendedName>
        <fullName evidence="2">PiggyBac transposable element-derived protein domain-containing protein</fullName>
    </recommendedName>
</protein>
<feature type="region of interest" description="Disordered" evidence="1">
    <location>
        <begin position="27"/>
        <end position="66"/>
    </location>
</feature>
<name>A0A9P0TG23_PIEBR</name>
<dbReference type="Proteomes" id="UP001152562">
    <property type="component" value="Unassembled WGS sequence"/>
</dbReference>
<feature type="domain" description="PiggyBac transposable element-derived protein" evidence="2">
    <location>
        <begin position="94"/>
        <end position="249"/>
    </location>
</feature>
<proteinExistence type="predicted"/>
<dbReference type="PANTHER" id="PTHR47272">
    <property type="entry name" value="DDE_TNP_1_7 DOMAIN-CONTAINING PROTEIN"/>
    <property type="match status" value="1"/>
</dbReference>